<gene>
    <name evidence="2" type="ORF">CRE_16129</name>
</gene>
<dbReference type="PANTHER" id="PTHR23021">
    <property type="entry name" value="SERPENTINE RECEPTOR, CLASS T"/>
    <property type="match status" value="1"/>
</dbReference>
<dbReference type="InterPro" id="IPR019425">
    <property type="entry name" value="7TM_GPCR_serpentine_rcpt_Srt"/>
</dbReference>
<dbReference type="STRING" id="31234.E3MB70"/>
<keyword evidence="1" id="KW-0472">Membrane</keyword>
<feature type="transmembrane region" description="Helical" evidence="1">
    <location>
        <begin position="84"/>
        <end position="108"/>
    </location>
</feature>
<name>E3MB70_CAERE</name>
<feature type="transmembrane region" description="Helical" evidence="1">
    <location>
        <begin position="206"/>
        <end position="232"/>
    </location>
</feature>
<evidence type="ECO:0000256" key="1">
    <source>
        <dbReference type="SAM" id="Phobius"/>
    </source>
</evidence>
<keyword evidence="1" id="KW-1133">Transmembrane helix</keyword>
<dbReference type="Gene3D" id="1.20.1070.10">
    <property type="entry name" value="Rhodopsin 7-helix transmembrane proteins"/>
    <property type="match status" value="1"/>
</dbReference>
<dbReference type="InParanoid" id="E3MB70"/>
<keyword evidence="1" id="KW-0812">Transmembrane</keyword>
<dbReference type="EMBL" id="DS268433">
    <property type="protein sequence ID" value="EFO97808.1"/>
    <property type="molecule type" value="Genomic_DNA"/>
</dbReference>
<evidence type="ECO:0000313" key="3">
    <source>
        <dbReference type="Proteomes" id="UP000008281"/>
    </source>
</evidence>
<feature type="transmembrane region" description="Helical" evidence="1">
    <location>
        <begin position="164"/>
        <end position="186"/>
    </location>
</feature>
<dbReference type="CTD" id="9808869"/>
<dbReference type="AlphaFoldDB" id="E3MB70"/>
<dbReference type="RefSeq" id="XP_003106506.2">
    <property type="nucleotide sequence ID" value="XM_003106458.2"/>
</dbReference>
<feature type="transmembrane region" description="Helical" evidence="1">
    <location>
        <begin position="282"/>
        <end position="305"/>
    </location>
</feature>
<sequence>MLRSFLQYIGPDFNFTLAHVINNGFELDQDFYGCSEGIPESVDHRRQYWGVYFITVGILILILYSTCLIAIAKSNQMKTPAYKTMLFLGISDLSSTMIHSIATGILGYNGFGFCDYPRLIFTLGSIAMGSWMGCCISSMVLAFIRICDLNSQLKMRKCFAGWKIYVILLMFFIYSLYAMFLSKPLIFNPVYMSWFFDPGLGKDPTLFINVIHTFNNIMMAVSTIVFYGYLAIVFLKESRSSATKKLTKMQVTILLQTFFFCIFHAIGAAIYAYMQFFESSEFIVLVGHLAWQSSSGSVCMVYLTLNRTIRRSVVKLVCSRKYNVENYVPSIISVHPRSRANSRMFEMSNFHNFH</sequence>
<feature type="transmembrane region" description="Helical" evidence="1">
    <location>
        <begin position="49"/>
        <end position="72"/>
    </location>
</feature>
<reference evidence="2" key="1">
    <citation type="submission" date="2007-07" db="EMBL/GenBank/DDBJ databases">
        <title>PCAP assembly of the Caenorhabditis remanei genome.</title>
        <authorList>
            <consortium name="The Caenorhabditis remanei Sequencing Consortium"/>
            <person name="Wilson R.K."/>
        </authorList>
    </citation>
    <scope>NUCLEOTIDE SEQUENCE [LARGE SCALE GENOMIC DNA]</scope>
    <source>
        <strain evidence="2">PB4641</strain>
    </source>
</reference>
<evidence type="ECO:0008006" key="4">
    <source>
        <dbReference type="Google" id="ProtNLM"/>
    </source>
</evidence>
<accession>E3MB70</accession>
<dbReference type="HOGENOM" id="CLU_053041_0_0_1"/>
<evidence type="ECO:0000313" key="2">
    <source>
        <dbReference type="EMBL" id="EFO97808.1"/>
    </source>
</evidence>
<dbReference type="GeneID" id="9808869"/>
<protein>
    <recommendedName>
        <fullName evidence="4">Serpentine Receptor, class T</fullName>
    </recommendedName>
</protein>
<dbReference type="Proteomes" id="UP000008281">
    <property type="component" value="Unassembled WGS sequence"/>
</dbReference>
<dbReference type="PANTHER" id="PTHR23021:SF38">
    <property type="entry name" value="SERPENTINE RECEPTOR, CLASS T"/>
    <property type="match status" value="1"/>
</dbReference>
<dbReference type="Pfam" id="PF10321">
    <property type="entry name" value="7TM_GPCR_Srt"/>
    <property type="match status" value="1"/>
</dbReference>
<dbReference type="OrthoDB" id="5791147at2759"/>
<dbReference type="KEGG" id="crq:GCK72_020746"/>
<keyword evidence="3" id="KW-1185">Reference proteome</keyword>
<organism evidence="3">
    <name type="scientific">Caenorhabditis remanei</name>
    <name type="common">Caenorhabditis vulgaris</name>
    <dbReference type="NCBI Taxonomy" id="31234"/>
    <lineage>
        <taxon>Eukaryota</taxon>
        <taxon>Metazoa</taxon>
        <taxon>Ecdysozoa</taxon>
        <taxon>Nematoda</taxon>
        <taxon>Chromadorea</taxon>
        <taxon>Rhabditida</taxon>
        <taxon>Rhabditina</taxon>
        <taxon>Rhabditomorpha</taxon>
        <taxon>Rhabditoidea</taxon>
        <taxon>Rhabditidae</taxon>
        <taxon>Peloderinae</taxon>
        <taxon>Caenorhabditis</taxon>
    </lineage>
</organism>
<dbReference type="eggNOG" id="ENOG502TGSY">
    <property type="taxonomic scope" value="Eukaryota"/>
</dbReference>
<feature type="transmembrane region" description="Helical" evidence="1">
    <location>
        <begin position="253"/>
        <end position="276"/>
    </location>
</feature>
<dbReference type="OMA" id="VSQIAWQ"/>
<dbReference type="SUPFAM" id="SSF81321">
    <property type="entry name" value="Family A G protein-coupled receptor-like"/>
    <property type="match status" value="1"/>
</dbReference>
<proteinExistence type="predicted"/>
<feature type="transmembrane region" description="Helical" evidence="1">
    <location>
        <begin position="120"/>
        <end position="144"/>
    </location>
</feature>